<dbReference type="SMART" id="SM00220">
    <property type="entry name" value="S_TKc"/>
    <property type="match status" value="1"/>
</dbReference>
<dbReference type="PROSITE" id="PS51450">
    <property type="entry name" value="LRR"/>
    <property type="match status" value="1"/>
</dbReference>
<feature type="domain" description="MAM" evidence="24">
    <location>
        <begin position="3036"/>
        <end position="3186"/>
    </location>
</feature>
<feature type="domain" description="C-type lectin" evidence="23">
    <location>
        <begin position="558"/>
        <end position="684"/>
    </location>
</feature>
<dbReference type="GO" id="GO:0004672">
    <property type="term" value="F:protein kinase activity"/>
    <property type="evidence" value="ECO:0007669"/>
    <property type="project" value="InterPro"/>
</dbReference>
<evidence type="ECO:0000256" key="15">
    <source>
        <dbReference type="ARBA" id="ARBA00023170"/>
    </source>
</evidence>
<dbReference type="InterPro" id="IPR002172">
    <property type="entry name" value="LDrepeatLR_classA_rpt"/>
</dbReference>
<dbReference type="GO" id="GO:0005524">
    <property type="term" value="F:ATP binding"/>
    <property type="evidence" value="ECO:0007669"/>
    <property type="project" value="InterPro"/>
</dbReference>
<keyword evidence="18" id="KW-0807">Transducer</keyword>
<evidence type="ECO:0000313" key="29">
    <source>
        <dbReference type="Proteomes" id="UP000225706"/>
    </source>
</evidence>
<dbReference type="PROSITE" id="PS50262">
    <property type="entry name" value="G_PROTEIN_RECEP_F1_2"/>
    <property type="match status" value="1"/>
</dbReference>
<dbReference type="CDD" id="cd00037">
    <property type="entry name" value="CLECT"/>
    <property type="match status" value="2"/>
</dbReference>
<evidence type="ECO:0000259" key="23">
    <source>
        <dbReference type="PROSITE" id="PS50041"/>
    </source>
</evidence>
<dbReference type="FunFam" id="2.60.120.260:FF:000002">
    <property type="entry name" value="Coagulation factor VIII"/>
    <property type="match status" value="1"/>
</dbReference>
<evidence type="ECO:0000256" key="2">
    <source>
        <dbReference type="ARBA" id="ARBA00006078"/>
    </source>
</evidence>
<evidence type="ECO:0000256" key="16">
    <source>
        <dbReference type="PROSITE-ProRule" id="PRU00059"/>
    </source>
</evidence>
<dbReference type="SUPFAM" id="SSF56436">
    <property type="entry name" value="C-type lectin-like"/>
    <property type="match status" value="2"/>
</dbReference>
<dbReference type="InterPro" id="IPR037524">
    <property type="entry name" value="PA14/GLEYA"/>
</dbReference>
<evidence type="ECO:0000313" key="28">
    <source>
        <dbReference type="EMBL" id="PFX15365.1"/>
    </source>
</evidence>
<dbReference type="Gene3D" id="2.60.120.200">
    <property type="match status" value="9"/>
</dbReference>
<dbReference type="Gene3D" id="4.10.400.10">
    <property type="entry name" value="Low-density Lipoprotein Receptor"/>
    <property type="match status" value="1"/>
</dbReference>
<dbReference type="PROSITE" id="PS01180">
    <property type="entry name" value="CUB"/>
    <property type="match status" value="1"/>
</dbReference>
<dbReference type="Gene3D" id="1.10.510.10">
    <property type="entry name" value="Transferase(Phosphotransferase) domain 1"/>
    <property type="match status" value="1"/>
</dbReference>
<accession>A0A2B4RGH3</accession>
<dbReference type="PROSITE" id="PS51828">
    <property type="entry name" value="PTX_2"/>
    <property type="match status" value="1"/>
</dbReference>
<proteinExistence type="inferred from homology"/>
<dbReference type="SMART" id="SM01381">
    <property type="entry name" value="7TM_GPCR_Srsx"/>
    <property type="match status" value="1"/>
</dbReference>
<keyword evidence="4" id="KW-0433">Leucine-rich repeat</keyword>
<dbReference type="Pfam" id="PF00431">
    <property type="entry name" value="CUB"/>
    <property type="match status" value="1"/>
</dbReference>
<evidence type="ECO:0000259" key="24">
    <source>
        <dbReference type="PROSITE" id="PS50060"/>
    </source>
</evidence>
<dbReference type="InterPro" id="IPR035914">
    <property type="entry name" value="Sperma_CUB_dom_sf"/>
</dbReference>
<dbReference type="Pfam" id="PF00059">
    <property type="entry name" value="Lectin_C"/>
    <property type="match status" value="2"/>
</dbReference>
<dbReference type="Pfam" id="PF13855">
    <property type="entry name" value="LRR_8"/>
    <property type="match status" value="2"/>
</dbReference>
<feature type="domain" description="Pentraxin (PTX)" evidence="27">
    <location>
        <begin position="2868"/>
        <end position="3065"/>
    </location>
</feature>
<feature type="domain" description="MAM" evidence="24">
    <location>
        <begin position="1"/>
        <end position="84"/>
    </location>
</feature>
<feature type="transmembrane region" description="Helical" evidence="19">
    <location>
        <begin position="3549"/>
        <end position="3568"/>
    </location>
</feature>
<feature type="domain" description="F5/8 type C" evidence="22">
    <location>
        <begin position="2520"/>
        <end position="2674"/>
    </location>
</feature>
<dbReference type="PROSITE" id="PS50060">
    <property type="entry name" value="MAM_2"/>
    <property type="match status" value="6"/>
</dbReference>
<dbReference type="PROSITE" id="PS00237">
    <property type="entry name" value="G_PROTEIN_RECEP_F1_1"/>
    <property type="match status" value="1"/>
</dbReference>
<feature type="domain" description="CUB" evidence="20">
    <location>
        <begin position="3195"/>
        <end position="3307"/>
    </location>
</feature>
<dbReference type="SUPFAM" id="SSF49785">
    <property type="entry name" value="Galactose-binding domain-like"/>
    <property type="match status" value="5"/>
</dbReference>
<dbReference type="CDD" id="cd00112">
    <property type="entry name" value="LDLa"/>
    <property type="match status" value="1"/>
</dbReference>
<keyword evidence="14 17" id="KW-1015">Disulfide bond</keyword>
<dbReference type="SMART" id="SM00159">
    <property type="entry name" value="PTX"/>
    <property type="match status" value="1"/>
</dbReference>
<dbReference type="SUPFAM" id="SSF81321">
    <property type="entry name" value="Family A G protein-coupled receptor-like"/>
    <property type="match status" value="1"/>
</dbReference>
<keyword evidence="10" id="KW-0106">Calcium</keyword>
<evidence type="ECO:0000259" key="27">
    <source>
        <dbReference type="PROSITE" id="PS51828"/>
    </source>
</evidence>
<dbReference type="InterPro" id="IPR017452">
    <property type="entry name" value="GPCR_Rhodpsn_7TM"/>
</dbReference>
<comment type="similarity">
    <text evidence="2">Belongs to the neuropilin family.</text>
</comment>
<feature type="domain" description="F5/8 type C" evidence="22">
    <location>
        <begin position="2677"/>
        <end position="2830"/>
    </location>
</feature>
<dbReference type="Pfam" id="PF00629">
    <property type="entry name" value="MAM"/>
    <property type="match status" value="6"/>
</dbReference>
<keyword evidence="6 18" id="KW-0812">Transmembrane</keyword>
<keyword evidence="29" id="KW-1185">Reference proteome</keyword>
<sequence length="4160" mass="471182">MEFFYSMYGSTVETLTVYVKINGREHLVWSRYGNQLSNDWIKGCVTLNYRGPYQVIIEGVAGISNASNIAIDDLSFIKNLSCVSDGKTPPEEIFQVNCTFDKSFCGWRSLLLSSGHVGWERTGNETGQSGDFAGNFIYSSQPTKENQSTLLLSPLILGPKCFGFSYHMSGRNIGRLDILLQVRGQQGYYLMWQKTGDQGNSWIQDSIGIGYTDEFQIILKAAVGKNLTSRIALDDFTLTDGLCDDESEVNSNRQGNCKFDRNFCFWKNDLNFISKWALRGDRAPKYPTGPSSDHTSGTGLYIYIDASSPRQPGDTARLTSPWMRGPQCMTFFYHMFGSDMGCVVMYIRKRAAKKLKPIWLRSKDQGDRWIQGQLSIENSFTYQIIIDGIRGGGDSGDAALDDFTFQRGPCQQTDETTYYVSSYMGKDYKISSRPSEHSLYSEEFRFTLKHPRGLLRETLYFVYSKASRRQSFFRKKLDLSDYNNYPLDVVVLNDKRSSPSCKKIYLIKRENMGPIISLEDYSDVDRCKGKIKFSFCSFKVTEPENHLTSGCQPGWFRVGKSCFMLYFGSTWEWRLVRSLCHEKNSEIATAKSVDILEALANQRKHLESEDFDLFLGLESKLRWTWLDGEKVSNAQKHLWKPTEPNGDGKCGSLSRFLGWDSTWRGYGWGWNDELCTSRKGYICEEPLDVSIPVALFFVGDTNKTVDLSPGGTSIAVLSDIALAPDPFGNPNSSLFLGTSSSHVELENHGEIDTRFSMSVFAWVHLSNSSTGPIIDYGCSMTVLHSTLGVEVIFKERHTSKSYLLHKKGVLKANSWNFIGFTYEYYSGVATIWVNENIVIRELLLAKMELATYENVIVGASKNRKMQFRGQISCLQFYEQALSVDQIIKVKARCNKTVSTPSVEYRSVGCFADKRHRAIPTLEGADPISAEKYDERTRAIEKCALAARKRGFTMFAVQYNGQCMSSATAEQTFNRYGESKECNANGKGGSWANNVYIIRDYVDVGCYRDRSSRAIASLERKDPLLSGWHKDRENPIEKCAIVARQRGFRMFAVQYGGECYSSSTAEKTFDRYGKSDRCEGDGKGGTWANRVYAFQASTSWCSPSFFPFHGGCFSIDTYNKVNWEQALERCKSEGGTLAKISREGLRHAFSAMLEGFRAYRWDINNYFIGMRGQYDDWTWIDGTPLNESLWVSGYPNRDDNSLGCAYLSADSSRIKNSACKSHKYPLCQKKSEASLSNRSQTNCSSVLFRYEPFLAIDKSYTTCFRSAKESDPWWQVNLDKNLYVTSVVITNKVDCWHRDSGIINVRVLNDPHGTDPTCSKSMAYDGVTQQFKFYCSPPALGNYVKITLKGDNVTLVLCQVVVETIESLTEAKGVLRETWYRLRNYEARSRSIMRDHPLIQGPPDSRIVLQDFDAPLDLEDRYAQRLTAYLQVPQSGSYVFYASCDDSCELWKYDVKENGIEKDNTKSDESVENRRPMASVSKLTRYLEWDRYEGQSSQPIFLEKCRIYRLEVYGRDRYGKDHLSVGMRKPNGDFERPIPKKRLFWTKPGTRKLVVTLNGLETSKTAIVGSKLHISAAVALKECNFESGNCAGWTGLGSNENWKFSKGHFAYIGSSSRGQLKSPLLLWKPAYEKVGLCLRFKYLMPTKSKSYLKVLLWKNKEKRAILVWQLLGYHGAGWSVAQVVLPSSVAIQVIFEGEGFLEIPVNVAIDDISITTEKCVLLPYFAKPDDLTCDGDFACKDESDEDNCGCPSNKFACQDGKCIPATAVCDGNNDCSDGDDENNCRSGDCLLSDLSCTSKTSEELSQCKSSFRGYCRFNDNFCNLKYDRNATFQWTIASGKTPTENTGPSYDHTTLSKDGSYIYIEASPQMPGDAAKLLSDWMEPNEKVCIQFWYHMYGSDIGHLSIYLKTNLSETIVWTLSGNQGDQWKFGQTALISRDAYRFIIEGTVGGGSSGDIALDDLTLLDGNCQTIITQKSLNCDFKEDTCDWEAKGKWTLSKGGSFIFLGRGAYEVGHSLFSPPNINTREWKCLHFWYFIGGNDGYGASLTVLLKMLTSKQTTLLFFTDETTAGATYTQTPLPGNCTDAQIEIVGTNKWKVLFLRQVSFSKDSCERIPNPRNDLQQHKPLGMENGVILDKKITSSSQLDELHAPIQGRLHFQATPGRAGSWSAGLKDSSPWLQVDLNIKNTRVTGVATQGRNGPFAQWVTEYLLQYSNGGVSFKYYREPRQTKAKSVMKPWEWKTVQFRMDKFLLLHNGMDILPQTREDYALKPHEKNREDGQPAKGIQGNGSKLIWEVITLKSQEFTGNMDRDTIVHHKLNPAIKARYIRLQPLTWHNWISLRMELYGCSDECQTDLGLKNRAIPDAQLSASSQLDRDHVASQGRLDYEGELWKASAWSSGIVDQSQWLQIDLRSLFVTVTGVATQGRSGWRRNWQWVTHYMLQFCDDGENFTFFKELGKSEAKNFSGNSDSNTVVHNDLNPPIRARYVRFLPQSWHKHISMRVELYGCLKYSNKVSMNVSECRGALGMQDGIISDGQISASTERHSSQIAILARLHRAPMTAEKAGSWSAEKNDLHQWLQVDLGSHYTRVMRVATQGRYDDSHWVTKYKLQYGNDGEKFQYYRELGKFSDKDFVGNSDRDTIVFHELNPPIHARFIRFQPQHWFGHIAMRVGVYGCQECTNPLGVGSGAISDKQITSSSQLNDAHAAMQGRLGSKATKSKGGSWSAASNNYSQWLEIDLRSQNINVTRVATQGRPDASQWVTKYKLQYSKDGVNFQYYKEQTKTAHKVFDGNVDQHTVVYNELVPPITAPFIRFRPVEWHSHISMRVELYGCQDDRPCDKSVDWCGWKNVYGWKRIKQKDLEVYKGLSDDNNFEAHLPDSEYGYISVSDVVLDECCFTICFWLKTADRGFFMEYKTAGSAEENEALVFEIYYGDTFSLQSGGKRSEHSMDVMDSTWHHVCVSWDGKVRQLVVFKDGYRNFKLNDFWTPLLQKPNKGVVTIGFRNKSGNASAVIGRLSGFNIWSLLVTENEILRMSYGCGEVIGNAMDWGKVTNGLIGEVEVRSLPTCNDDKRDRLVVDTVISKPNGTAVLVSPTYKRSSDGKSRCLRFRYMLRGSRKKMLTIFQKMESYSEIPIWTWKRNTGRNWVYGQVPLTSTSKFKILIKGQKTRKKDLIAVTGIYVEEGLNCKLRPLSAKQACNEDLTNPSGYIFSPTYSGMVPYDIACTWYITVPRNNKIRLEFQDFRLPDHPTCDGCSLQIFDGSETSAPMIGRFCGYLYPPIVVSSSNHLRIALRCAANSYTARFKIFYNSTAANEDLESSCSLQQECPSSCRCEEFGGEIDKRILVRGEDLLSVPNDLPTNVGAVDVSFNTLLHVDEDSFQNLTFVKTLDLGRNLLRVVFSEMLDGLSNLEILSLRSNQIERLEYGAFRNKSNMTHLYLQDNKLKEVSNGMFKDLLKLKLLNLSTNRLRTVSKETFQGLQSLEYLYLDKNELTLKVPPDAFNDLKNLRYLKLDHFILCCYAKKSIGGVDCESPVNEFSSCDDLMKNKTLQTCIWILGILAFFGNLLVILWRIVDTEENRVHSFLLKNLALADMFMGVYLLAIAIMDARWQGEYFKHDHEWRSGWGCRIIGVLSMLSSEVSVLILTIITMDRFICIVFPFKFRRLTYKSAVFTCTGVWVFGIVISVIPITGLNYFYDKSGDFGFYSRSAVCLPLQLSEGTPAGWEYSTSFFIGMNFISFTFILVAYLSMFLTVKRVTHAVRSTNLNRESAMAKRLVFIVMTDFCCWMPIIIISILSLTGNFNDPDKIAYVWIAVFVLPLNSSLNPILYTFSTDRAKRSLSHKGKNVTGFVMKTLNRRTEDRSSNASNMSGKTLLSKVLSISSPKPKVREMKKPQPEIVVVQANLKLIEEVNIFKDDTVGKQSTGYVTAWCEVGGAFNIVLLKYFGKGMKEEWTREVAIVQHFSCDKKPQSNVLQYRWHSKTNDLNIEHGKTKIDALQGKSFLICYDFVSSSTLEDFICEKGTVIDFESICTVACDVLGALEELQELGVLHNNITTRNILISQCARIPPIKAILGGFSRASTVNEESAFTNHAMDEQSCFGSHVEKFGKLLATLLGHCHGSSEQSKLHEIMNLCFEKTPEKRPTARCLRELLEEVWCTKGFSDSFV</sequence>
<feature type="domain" description="MAM" evidence="24">
    <location>
        <begin position="1812"/>
        <end position="1970"/>
    </location>
</feature>
<dbReference type="InterPro" id="IPR000998">
    <property type="entry name" value="MAM_dom"/>
</dbReference>
<dbReference type="InterPro" id="IPR000276">
    <property type="entry name" value="GPCR_Rhodpsn"/>
</dbReference>
<keyword evidence="12 19" id="KW-1133">Transmembrane helix</keyword>
<dbReference type="SMART" id="SM00369">
    <property type="entry name" value="LRR_TYP"/>
    <property type="match status" value="5"/>
</dbReference>
<evidence type="ECO:0000256" key="5">
    <source>
        <dbReference type="ARBA" id="ARBA00022674"/>
    </source>
</evidence>
<evidence type="ECO:0000256" key="10">
    <source>
        <dbReference type="ARBA" id="ARBA00022837"/>
    </source>
</evidence>
<feature type="domain" description="G-protein coupled receptors family 1 profile" evidence="25">
    <location>
        <begin position="3559"/>
        <end position="3823"/>
    </location>
</feature>
<evidence type="ECO:0000259" key="21">
    <source>
        <dbReference type="PROSITE" id="PS50011"/>
    </source>
</evidence>
<name>A0A2B4RGH3_STYPI</name>
<dbReference type="InterPro" id="IPR016187">
    <property type="entry name" value="CTDL_fold"/>
</dbReference>
<dbReference type="PROSITE" id="PS00740">
    <property type="entry name" value="MAM_1"/>
    <property type="match status" value="1"/>
</dbReference>
<feature type="disulfide bond" evidence="17">
    <location>
        <begin position="1756"/>
        <end position="1774"/>
    </location>
</feature>
<dbReference type="Pfam" id="PF00754">
    <property type="entry name" value="F5_F8_type_C"/>
    <property type="match status" value="5"/>
</dbReference>
<dbReference type="Proteomes" id="UP000225706">
    <property type="component" value="Unassembled WGS sequence"/>
</dbReference>
<dbReference type="CDD" id="cd00041">
    <property type="entry name" value="CUB"/>
    <property type="match status" value="1"/>
</dbReference>
<dbReference type="InterPro" id="IPR000421">
    <property type="entry name" value="FA58C"/>
</dbReference>
<evidence type="ECO:0000256" key="4">
    <source>
        <dbReference type="ARBA" id="ARBA00022614"/>
    </source>
</evidence>
<dbReference type="SMART" id="SM00034">
    <property type="entry name" value="CLECT"/>
    <property type="match status" value="2"/>
</dbReference>
<feature type="transmembrane region" description="Helical" evidence="19">
    <location>
        <begin position="3665"/>
        <end position="3691"/>
    </location>
</feature>
<dbReference type="CDD" id="cd06263">
    <property type="entry name" value="MAM"/>
    <property type="match status" value="4"/>
</dbReference>
<comment type="subcellular location">
    <subcellularLocation>
        <location evidence="1">Membrane</location>
    </subcellularLocation>
</comment>
<reference evidence="29" key="1">
    <citation type="journal article" date="2017" name="bioRxiv">
        <title>Comparative analysis of the genomes of Stylophora pistillata and Acropora digitifera provides evidence for extensive differences between species of corals.</title>
        <authorList>
            <person name="Voolstra C.R."/>
            <person name="Li Y."/>
            <person name="Liew Y.J."/>
            <person name="Baumgarten S."/>
            <person name="Zoccola D."/>
            <person name="Flot J.-F."/>
            <person name="Tambutte S."/>
            <person name="Allemand D."/>
            <person name="Aranda M."/>
        </authorList>
    </citation>
    <scope>NUCLEOTIDE SEQUENCE [LARGE SCALE GENOMIC DNA]</scope>
</reference>
<dbReference type="GO" id="GO:0007399">
    <property type="term" value="P:nervous system development"/>
    <property type="evidence" value="ECO:0007669"/>
    <property type="project" value="UniProtKB-KW"/>
</dbReference>
<gene>
    <name evidence="28" type="ORF">AWC38_SpisGene20412</name>
</gene>
<feature type="transmembrane region" description="Helical" evidence="19">
    <location>
        <begin position="3769"/>
        <end position="3790"/>
    </location>
</feature>
<feature type="transmembrane region" description="Helical" evidence="19">
    <location>
        <begin position="3580"/>
        <end position="3601"/>
    </location>
</feature>
<dbReference type="SMART" id="SM00607">
    <property type="entry name" value="FTP"/>
    <property type="match status" value="1"/>
</dbReference>
<dbReference type="Gene3D" id="3.80.10.10">
    <property type="entry name" value="Ribonuclease Inhibitor"/>
    <property type="match status" value="1"/>
</dbReference>
<organism evidence="28 29">
    <name type="scientific">Stylophora pistillata</name>
    <name type="common">Smooth cauliflower coral</name>
    <dbReference type="NCBI Taxonomy" id="50429"/>
    <lineage>
        <taxon>Eukaryota</taxon>
        <taxon>Metazoa</taxon>
        <taxon>Cnidaria</taxon>
        <taxon>Anthozoa</taxon>
        <taxon>Hexacorallia</taxon>
        <taxon>Scleractinia</taxon>
        <taxon>Astrocoeniina</taxon>
        <taxon>Pocilloporidae</taxon>
        <taxon>Stylophora</taxon>
    </lineage>
</organism>
<dbReference type="SUPFAM" id="SSF52058">
    <property type="entry name" value="L domain-like"/>
    <property type="match status" value="1"/>
</dbReference>
<feature type="domain" description="PA14" evidence="26">
    <location>
        <begin position="1369"/>
        <end position="1541"/>
    </location>
</feature>
<feature type="disulfide bond" evidence="17">
    <location>
        <begin position="1749"/>
        <end position="1761"/>
    </location>
</feature>
<dbReference type="PROSITE" id="PS50011">
    <property type="entry name" value="PROTEIN_KINASE_DOM"/>
    <property type="match status" value="1"/>
</dbReference>
<dbReference type="OrthoDB" id="5979835at2759"/>
<evidence type="ECO:0000256" key="18">
    <source>
        <dbReference type="RuleBase" id="RU000688"/>
    </source>
</evidence>
<feature type="transmembrane region" description="Helical" evidence="19">
    <location>
        <begin position="3725"/>
        <end position="3748"/>
    </location>
</feature>
<dbReference type="Gene3D" id="1.20.1070.10">
    <property type="entry name" value="Rhodopsin 7-helix transmembrane proteins"/>
    <property type="match status" value="1"/>
</dbReference>
<evidence type="ECO:0000259" key="25">
    <source>
        <dbReference type="PROSITE" id="PS50262"/>
    </source>
</evidence>
<dbReference type="PROSITE" id="PS01286">
    <property type="entry name" value="FA58C_2"/>
    <property type="match status" value="4"/>
</dbReference>
<dbReference type="EMBL" id="LSMT01000656">
    <property type="protein sequence ID" value="PFX15365.1"/>
    <property type="molecule type" value="Genomic_DNA"/>
</dbReference>
<dbReference type="InterPro" id="IPR023415">
    <property type="entry name" value="LDLR_class-A_CS"/>
</dbReference>
<dbReference type="InterPro" id="IPR006585">
    <property type="entry name" value="FTP1"/>
</dbReference>
<dbReference type="GO" id="GO:0004930">
    <property type="term" value="F:G protein-coupled receptor activity"/>
    <property type="evidence" value="ECO:0007669"/>
    <property type="project" value="UniProtKB-KW"/>
</dbReference>
<evidence type="ECO:0000256" key="19">
    <source>
        <dbReference type="SAM" id="Phobius"/>
    </source>
</evidence>
<feature type="transmembrane region" description="Helical" evidence="19">
    <location>
        <begin position="3802"/>
        <end position="3825"/>
    </location>
</feature>
<evidence type="ECO:0000256" key="14">
    <source>
        <dbReference type="ARBA" id="ARBA00023157"/>
    </source>
</evidence>
<keyword evidence="15 18" id="KW-0675">Receptor</keyword>
<evidence type="ECO:0000259" key="20">
    <source>
        <dbReference type="PROSITE" id="PS01180"/>
    </source>
</evidence>
<dbReference type="SMART" id="SM00192">
    <property type="entry name" value="LDLa"/>
    <property type="match status" value="1"/>
</dbReference>
<evidence type="ECO:0000256" key="13">
    <source>
        <dbReference type="ARBA" id="ARBA00023136"/>
    </source>
</evidence>
<feature type="domain" description="MAM" evidence="24">
    <location>
        <begin position="96"/>
        <end position="245"/>
    </location>
</feature>
<dbReference type="FunFam" id="2.60.120.290:FF:000005">
    <property type="entry name" value="Procollagen C-endopeptidase enhancer 1"/>
    <property type="match status" value="1"/>
</dbReference>
<comment type="caution">
    <text evidence="28">The sequence shown here is derived from an EMBL/GenBank/DDBJ whole genome shotgun (WGS) entry which is preliminary data.</text>
</comment>
<feature type="domain" description="MAM" evidence="24">
    <location>
        <begin position="255"/>
        <end position="412"/>
    </location>
</feature>
<evidence type="ECO:0000256" key="12">
    <source>
        <dbReference type="ARBA" id="ARBA00022989"/>
    </source>
</evidence>
<dbReference type="InterPro" id="IPR016186">
    <property type="entry name" value="C-type_lectin-like/link_sf"/>
</dbReference>
<dbReference type="SMART" id="SM00231">
    <property type="entry name" value="FA58C"/>
    <property type="match status" value="4"/>
</dbReference>
<dbReference type="SUPFAM" id="SSF49854">
    <property type="entry name" value="Spermadhesin, CUB domain"/>
    <property type="match status" value="1"/>
</dbReference>
<dbReference type="InterPro" id="IPR008979">
    <property type="entry name" value="Galactose-bd-like_sf"/>
</dbReference>
<keyword evidence="11" id="KW-0524">Neurogenesis</keyword>
<feature type="disulfide bond" evidence="17">
    <location>
        <begin position="1768"/>
        <end position="1783"/>
    </location>
</feature>
<evidence type="ECO:0000259" key="22">
    <source>
        <dbReference type="PROSITE" id="PS50022"/>
    </source>
</evidence>
<keyword evidence="18" id="KW-0297">G-protein coupled receptor</keyword>
<comment type="similarity">
    <text evidence="18">Belongs to the G-protein coupled receptor 1 family.</text>
</comment>
<dbReference type="PANTHER" id="PTHR24543">
    <property type="entry name" value="MULTICOPPER OXIDASE-RELATED"/>
    <property type="match status" value="1"/>
</dbReference>
<dbReference type="InterPro" id="IPR036055">
    <property type="entry name" value="LDL_receptor-like_sf"/>
</dbReference>
<dbReference type="GO" id="GO:0046872">
    <property type="term" value="F:metal ion binding"/>
    <property type="evidence" value="ECO:0007669"/>
    <property type="project" value="UniProtKB-KW"/>
</dbReference>
<evidence type="ECO:0000256" key="17">
    <source>
        <dbReference type="PROSITE-ProRule" id="PRU00124"/>
    </source>
</evidence>
<evidence type="ECO:0000256" key="1">
    <source>
        <dbReference type="ARBA" id="ARBA00004370"/>
    </source>
</evidence>
<feature type="domain" description="F5/8 type C" evidence="22">
    <location>
        <begin position="2350"/>
        <end position="2506"/>
    </location>
</feature>
<feature type="domain" description="C-type lectin" evidence="23">
    <location>
        <begin position="1107"/>
        <end position="1227"/>
    </location>
</feature>
<evidence type="ECO:0000256" key="7">
    <source>
        <dbReference type="ARBA" id="ARBA00022723"/>
    </source>
</evidence>
<dbReference type="CDD" id="cd15137">
    <property type="entry name" value="7tmA_Relaxin_R"/>
    <property type="match status" value="1"/>
</dbReference>
<dbReference type="PROSITE" id="PS51820">
    <property type="entry name" value="PA14"/>
    <property type="match status" value="1"/>
</dbReference>
<keyword evidence="13 19" id="KW-0472">Membrane</keyword>
<dbReference type="Pfam" id="PF22633">
    <property type="entry name" value="F5_F8_type_C_2"/>
    <property type="match status" value="1"/>
</dbReference>
<dbReference type="PRINTS" id="PR00237">
    <property type="entry name" value="GPCRRHODOPSN"/>
</dbReference>
<dbReference type="PROSITE" id="PS50022">
    <property type="entry name" value="FA58C_3"/>
    <property type="match status" value="4"/>
</dbReference>
<dbReference type="InterPro" id="IPR003591">
    <property type="entry name" value="Leu-rich_rpt_typical-subtyp"/>
</dbReference>
<keyword evidence="8" id="KW-0677">Repeat</keyword>
<dbReference type="PANTHER" id="PTHR24543:SF325">
    <property type="entry name" value="F5_8 TYPE C DOMAIN-CONTAINING PROTEIN"/>
    <property type="match status" value="1"/>
</dbReference>
<dbReference type="PROSITE" id="PS50068">
    <property type="entry name" value="LDLRA_2"/>
    <property type="match status" value="1"/>
</dbReference>
<dbReference type="InterPro" id="IPR000719">
    <property type="entry name" value="Prot_kinase_dom"/>
</dbReference>
<dbReference type="InterPro" id="IPR001611">
    <property type="entry name" value="Leu-rich_rpt"/>
</dbReference>
<evidence type="ECO:0000256" key="9">
    <source>
        <dbReference type="ARBA" id="ARBA00022782"/>
    </source>
</evidence>
<evidence type="ECO:0000256" key="11">
    <source>
        <dbReference type="ARBA" id="ARBA00022902"/>
    </source>
</evidence>
<feature type="domain" description="F5/8 type C" evidence="22">
    <location>
        <begin position="2121"/>
        <end position="2346"/>
    </location>
</feature>
<dbReference type="PRINTS" id="PR00020">
    <property type="entry name" value="MAMDOMAIN"/>
</dbReference>
<keyword evidence="5" id="KW-0358">Heparin-binding</keyword>
<dbReference type="SMART" id="SM00042">
    <property type="entry name" value="CUB"/>
    <property type="match status" value="1"/>
</dbReference>
<dbReference type="Pfam" id="PF00057">
    <property type="entry name" value="Ldl_recept_a"/>
    <property type="match status" value="1"/>
</dbReference>
<dbReference type="InterPro" id="IPR001304">
    <property type="entry name" value="C-type_lectin-like"/>
</dbReference>
<dbReference type="GO" id="GO:0016020">
    <property type="term" value="C:membrane"/>
    <property type="evidence" value="ECO:0007669"/>
    <property type="project" value="UniProtKB-SubCell"/>
</dbReference>
<evidence type="ECO:0000256" key="3">
    <source>
        <dbReference type="ARBA" id="ARBA00022473"/>
    </source>
</evidence>
<keyword evidence="7" id="KW-0479">Metal-binding</keyword>
<dbReference type="InterPro" id="IPR032675">
    <property type="entry name" value="LRR_dom_sf"/>
</dbReference>
<dbReference type="Pfam" id="PF00001">
    <property type="entry name" value="7tm_1"/>
    <property type="match status" value="1"/>
</dbReference>
<dbReference type="Pfam" id="PF13385">
    <property type="entry name" value="Laminin_G_3"/>
    <property type="match status" value="2"/>
</dbReference>
<dbReference type="STRING" id="50429.A0A2B4RGH3"/>
<dbReference type="PROSITE" id="PS50041">
    <property type="entry name" value="C_TYPE_LECTIN_2"/>
    <property type="match status" value="2"/>
</dbReference>
<feature type="domain" description="Protein kinase" evidence="21">
    <location>
        <begin position="3907"/>
        <end position="4160"/>
    </location>
</feature>
<dbReference type="InterPro" id="IPR013320">
    <property type="entry name" value="ConA-like_dom_sf"/>
</dbReference>
<dbReference type="FunFam" id="1.20.1070.10:FF:000393">
    <property type="entry name" value="Predicted protein"/>
    <property type="match status" value="1"/>
</dbReference>
<dbReference type="InterPro" id="IPR000859">
    <property type="entry name" value="CUB_dom"/>
</dbReference>
<protein>
    <submittedName>
        <fullName evidence="28">G-protein coupled receptor GRL101</fullName>
    </submittedName>
</protein>
<dbReference type="InterPro" id="IPR011009">
    <property type="entry name" value="Kinase-like_dom_sf"/>
</dbReference>
<dbReference type="PROSITE" id="PS01209">
    <property type="entry name" value="LDLRA_1"/>
    <property type="match status" value="1"/>
</dbReference>
<keyword evidence="9" id="KW-0221">Differentiation</keyword>
<dbReference type="FunFam" id="2.60.120.260:FF:000016">
    <property type="entry name" value="Contactin-associated protein-like 4 isoform 1"/>
    <property type="match status" value="2"/>
</dbReference>
<dbReference type="Gene3D" id="2.60.120.290">
    <property type="entry name" value="Spermadhesin, CUB domain"/>
    <property type="match status" value="1"/>
</dbReference>
<dbReference type="SUPFAM" id="SSF49899">
    <property type="entry name" value="Concanavalin A-like lectins/glucanases"/>
    <property type="match status" value="9"/>
</dbReference>
<evidence type="ECO:0000256" key="6">
    <source>
        <dbReference type="ARBA" id="ARBA00022692"/>
    </source>
</evidence>
<evidence type="ECO:0000256" key="8">
    <source>
        <dbReference type="ARBA" id="ARBA00022737"/>
    </source>
</evidence>
<keyword evidence="3" id="KW-0217">Developmental protein</keyword>
<dbReference type="SMART" id="SM00137">
    <property type="entry name" value="MAM"/>
    <property type="match status" value="4"/>
</dbReference>
<dbReference type="Gene3D" id="3.10.100.10">
    <property type="entry name" value="Mannose-Binding Protein A, subunit A"/>
    <property type="match status" value="2"/>
</dbReference>
<evidence type="ECO:0000259" key="26">
    <source>
        <dbReference type="PROSITE" id="PS51820"/>
    </source>
</evidence>
<dbReference type="GO" id="GO:0008201">
    <property type="term" value="F:heparin binding"/>
    <property type="evidence" value="ECO:0007669"/>
    <property type="project" value="UniProtKB-KW"/>
</dbReference>
<dbReference type="GO" id="GO:0030154">
    <property type="term" value="P:cell differentiation"/>
    <property type="evidence" value="ECO:0007669"/>
    <property type="project" value="UniProtKB-KW"/>
</dbReference>
<dbReference type="SUPFAM" id="SSF57424">
    <property type="entry name" value="LDL receptor-like module"/>
    <property type="match status" value="1"/>
</dbReference>
<comment type="caution">
    <text evidence="16">Lacks conserved residue(s) required for the propagation of feature annotation.</text>
</comment>
<feature type="domain" description="MAM" evidence="24">
    <location>
        <begin position="1580"/>
        <end position="1720"/>
    </location>
</feature>
<dbReference type="Gene3D" id="2.60.120.260">
    <property type="entry name" value="Galactose-binding domain-like"/>
    <property type="match status" value="5"/>
</dbReference>
<dbReference type="CDD" id="cd00057">
    <property type="entry name" value="FA58C"/>
    <property type="match status" value="4"/>
</dbReference>
<dbReference type="InterPro" id="IPR001759">
    <property type="entry name" value="PTX_dom"/>
</dbReference>
<dbReference type="SUPFAM" id="SSF56112">
    <property type="entry name" value="Protein kinase-like (PK-like)"/>
    <property type="match status" value="1"/>
</dbReference>